<dbReference type="Proteomes" id="UP000030364">
    <property type="component" value="Unassembled WGS sequence"/>
</dbReference>
<sequence length="240" mass="27383">MDHPIIRLFRETRFMTQKELAKYLGTYPPEISKAEGGDPLAQGRVIGKLLNRPEFADFLGDLARSLRLGQGLRPEEMADLLGVRIQEVYLAEAGDLQALDKVLPLLLPLVLPEELYRAAPPDRERLQDQIASFLKEAEEFSGRPSFSSDPLEMPEFAFFWGRSLEELRQNMAEATRNAVSERMARVLKKHWGALEKFFLDFLKENPGRYPLVICVVTLRGERPEFALSMPQLKQRGRKAA</sequence>
<keyword evidence="3" id="KW-1185">Reference proteome</keyword>
<dbReference type="GO" id="GO:0003677">
    <property type="term" value="F:DNA binding"/>
    <property type="evidence" value="ECO:0007669"/>
    <property type="project" value="InterPro"/>
</dbReference>
<dbReference type="SUPFAM" id="SSF47413">
    <property type="entry name" value="lambda repressor-like DNA-binding domains"/>
    <property type="match status" value="1"/>
</dbReference>
<dbReference type="AlphaFoldDB" id="A0A0D6XAV4"/>
<organism evidence="2 3">
    <name type="scientific">Thermus filiformis</name>
    <dbReference type="NCBI Taxonomy" id="276"/>
    <lineage>
        <taxon>Bacteria</taxon>
        <taxon>Thermotogati</taxon>
        <taxon>Deinococcota</taxon>
        <taxon>Deinococci</taxon>
        <taxon>Thermales</taxon>
        <taxon>Thermaceae</taxon>
        <taxon>Thermus</taxon>
    </lineage>
</organism>
<comment type="caution">
    <text evidence="2">The sequence shown here is derived from an EMBL/GenBank/DDBJ whole genome shotgun (WGS) entry which is preliminary data.</text>
</comment>
<gene>
    <name evidence="2" type="ORF">THFILI_00370</name>
</gene>
<proteinExistence type="predicted"/>
<protein>
    <submittedName>
        <fullName evidence="2">Uncharacterized protein</fullName>
    </submittedName>
</protein>
<evidence type="ECO:0000313" key="2">
    <source>
        <dbReference type="EMBL" id="KIX84827.1"/>
    </source>
</evidence>
<accession>A0A0D6XAV4</accession>
<dbReference type="EMBL" id="JPSL02000030">
    <property type="protein sequence ID" value="KIX84827.1"/>
    <property type="molecule type" value="Genomic_DNA"/>
</dbReference>
<feature type="coiled-coil region" evidence="1">
    <location>
        <begin position="123"/>
        <end position="184"/>
    </location>
</feature>
<dbReference type="InterPro" id="IPR010982">
    <property type="entry name" value="Lambda_DNA-bd_dom_sf"/>
</dbReference>
<evidence type="ECO:0000313" key="3">
    <source>
        <dbReference type="Proteomes" id="UP000030364"/>
    </source>
</evidence>
<name>A0A0D6XAV4_THEFI</name>
<reference evidence="2 3" key="1">
    <citation type="journal article" date="2015" name="Genome Announc.">
        <title>Draft Genome Sequence of the Thermophile Thermus filiformis ATCC 43280, Producer of Carotenoid-(Di)glucoside-Branched Fatty Acid (Di)esters and Source of Hyperthermostable Enzymes of Biotechnological Interest.</title>
        <authorList>
            <person name="Mandelli F."/>
            <person name="Oliveira Ramires B."/>
            <person name="Couger M.B."/>
            <person name="Paixao D.A."/>
            <person name="Camilo C.M."/>
            <person name="Polikarpov I."/>
            <person name="Prade R."/>
            <person name="Riano-Pachon D.M."/>
            <person name="Squina F.M."/>
        </authorList>
    </citation>
    <scope>NUCLEOTIDE SEQUENCE [LARGE SCALE GENOMIC DNA]</scope>
    <source>
        <strain evidence="2 3">ATCC 43280</strain>
    </source>
</reference>
<keyword evidence="1" id="KW-0175">Coiled coil</keyword>
<evidence type="ECO:0000256" key="1">
    <source>
        <dbReference type="SAM" id="Coils"/>
    </source>
</evidence>